<feature type="DNA-binding region" description="H-T-H motif" evidence="4">
    <location>
        <begin position="27"/>
        <end position="46"/>
    </location>
</feature>
<dbReference type="SUPFAM" id="SSF46689">
    <property type="entry name" value="Homeodomain-like"/>
    <property type="match status" value="1"/>
</dbReference>
<evidence type="ECO:0000256" key="2">
    <source>
        <dbReference type="ARBA" id="ARBA00023125"/>
    </source>
</evidence>
<dbReference type="InterPro" id="IPR009057">
    <property type="entry name" value="Homeodomain-like_sf"/>
</dbReference>
<evidence type="ECO:0000256" key="5">
    <source>
        <dbReference type="SAM" id="MobiDB-lite"/>
    </source>
</evidence>
<proteinExistence type="predicted"/>
<dbReference type="Proteomes" id="UP000523821">
    <property type="component" value="Unassembled WGS sequence"/>
</dbReference>
<dbReference type="InterPro" id="IPR025996">
    <property type="entry name" value="MT1864/Rv1816-like_C"/>
</dbReference>
<comment type="caution">
    <text evidence="7">The sequence shown here is derived from an EMBL/GenBank/DDBJ whole genome shotgun (WGS) entry which is preliminary data.</text>
</comment>
<evidence type="ECO:0000256" key="3">
    <source>
        <dbReference type="ARBA" id="ARBA00023163"/>
    </source>
</evidence>
<evidence type="ECO:0000256" key="1">
    <source>
        <dbReference type="ARBA" id="ARBA00023015"/>
    </source>
</evidence>
<dbReference type="InterPro" id="IPR050109">
    <property type="entry name" value="HTH-type_TetR-like_transc_reg"/>
</dbReference>
<dbReference type="AlphaFoldDB" id="A0A7W9FM82"/>
<name>A0A7W9FM82_9HYPH</name>
<keyword evidence="1" id="KW-0805">Transcription regulation</keyword>
<accession>A0A7W9FM82</accession>
<keyword evidence="8" id="KW-1185">Reference proteome</keyword>
<evidence type="ECO:0000313" key="7">
    <source>
        <dbReference type="EMBL" id="MBB5753265.1"/>
    </source>
</evidence>
<dbReference type="PANTHER" id="PTHR30055:SF220">
    <property type="entry name" value="TETR-FAMILY REGULATORY PROTEIN"/>
    <property type="match status" value="1"/>
</dbReference>
<dbReference type="PROSITE" id="PS50977">
    <property type="entry name" value="HTH_TETR_2"/>
    <property type="match status" value="1"/>
</dbReference>
<dbReference type="GO" id="GO:0003700">
    <property type="term" value="F:DNA-binding transcription factor activity"/>
    <property type="evidence" value="ECO:0007669"/>
    <property type="project" value="TreeGrafter"/>
</dbReference>
<dbReference type="GO" id="GO:0000976">
    <property type="term" value="F:transcription cis-regulatory region binding"/>
    <property type="evidence" value="ECO:0007669"/>
    <property type="project" value="TreeGrafter"/>
</dbReference>
<evidence type="ECO:0000259" key="6">
    <source>
        <dbReference type="PROSITE" id="PS50977"/>
    </source>
</evidence>
<dbReference type="Gene3D" id="1.10.357.10">
    <property type="entry name" value="Tetracycline Repressor, domain 2"/>
    <property type="match status" value="1"/>
</dbReference>
<reference evidence="7 8" key="1">
    <citation type="submission" date="2020-08" db="EMBL/GenBank/DDBJ databases">
        <title>Genomic Encyclopedia of Type Strains, Phase IV (KMG-IV): sequencing the most valuable type-strain genomes for metagenomic binning, comparative biology and taxonomic classification.</title>
        <authorList>
            <person name="Goeker M."/>
        </authorList>
    </citation>
    <scope>NUCLEOTIDE SEQUENCE [LARGE SCALE GENOMIC DNA]</scope>
    <source>
        <strain evidence="7 8">DSM 16268</strain>
    </source>
</reference>
<dbReference type="SUPFAM" id="SSF48498">
    <property type="entry name" value="Tetracyclin repressor-like, C-terminal domain"/>
    <property type="match status" value="1"/>
</dbReference>
<dbReference type="EMBL" id="JACHOO010000004">
    <property type="protein sequence ID" value="MBB5753265.1"/>
    <property type="molecule type" value="Genomic_DNA"/>
</dbReference>
<dbReference type="Pfam" id="PF00440">
    <property type="entry name" value="TetR_N"/>
    <property type="match status" value="1"/>
</dbReference>
<feature type="region of interest" description="Disordered" evidence="5">
    <location>
        <begin position="177"/>
        <end position="200"/>
    </location>
</feature>
<organism evidence="7 8">
    <name type="scientific">Prosthecomicrobium pneumaticum</name>
    <dbReference type="NCBI Taxonomy" id="81895"/>
    <lineage>
        <taxon>Bacteria</taxon>
        <taxon>Pseudomonadati</taxon>
        <taxon>Pseudomonadota</taxon>
        <taxon>Alphaproteobacteria</taxon>
        <taxon>Hyphomicrobiales</taxon>
        <taxon>Kaistiaceae</taxon>
        <taxon>Prosthecomicrobium</taxon>
    </lineage>
</organism>
<dbReference type="InterPro" id="IPR036271">
    <property type="entry name" value="Tet_transcr_reg_TetR-rel_C_sf"/>
</dbReference>
<protein>
    <submittedName>
        <fullName evidence="7">AcrR family transcriptional regulator</fullName>
    </submittedName>
</protein>
<gene>
    <name evidence="7" type="ORF">GGQ63_002331</name>
</gene>
<feature type="domain" description="HTH tetR-type" evidence="6">
    <location>
        <begin position="5"/>
        <end position="64"/>
    </location>
</feature>
<sequence length="200" mass="21032">MAESGGLRARLVQEAIEMVAAGGGEPSLRDLAKRLGVSPMASYRHFPNKAALMEAVTEAGFCRLHARLEEADASGDDDERLLAQGIAYVTFAIDHSSLFRLMFSGHPAEAGDGSARGAAYGVLQRRIAQSLAEAGPHAALACWALVHGLAVLHLDAGMVFDRERVAATLEVFLRRSAERSRRSQEGPCGPDAAPAGAGGP</sequence>
<dbReference type="InterPro" id="IPR001647">
    <property type="entry name" value="HTH_TetR"/>
</dbReference>
<dbReference type="RefSeq" id="WP_183855914.1">
    <property type="nucleotide sequence ID" value="NZ_JACHOO010000004.1"/>
</dbReference>
<keyword evidence="3" id="KW-0804">Transcription</keyword>
<feature type="compositionally biased region" description="Low complexity" evidence="5">
    <location>
        <begin position="186"/>
        <end position="200"/>
    </location>
</feature>
<keyword evidence="2 4" id="KW-0238">DNA-binding</keyword>
<evidence type="ECO:0000256" key="4">
    <source>
        <dbReference type="PROSITE-ProRule" id="PRU00335"/>
    </source>
</evidence>
<dbReference type="PANTHER" id="PTHR30055">
    <property type="entry name" value="HTH-TYPE TRANSCRIPTIONAL REGULATOR RUTR"/>
    <property type="match status" value="1"/>
</dbReference>
<evidence type="ECO:0000313" key="8">
    <source>
        <dbReference type="Proteomes" id="UP000523821"/>
    </source>
</evidence>
<dbReference type="Pfam" id="PF13305">
    <property type="entry name" value="TetR_C_33"/>
    <property type="match status" value="1"/>
</dbReference>